<accession>A0A0F9DAX6</accession>
<gene>
    <name evidence="1" type="ORF">LCGC14_2568280</name>
</gene>
<comment type="caution">
    <text evidence="1">The sequence shown here is derived from an EMBL/GenBank/DDBJ whole genome shotgun (WGS) entry which is preliminary data.</text>
</comment>
<name>A0A0F9DAX6_9ZZZZ</name>
<organism evidence="1">
    <name type="scientific">marine sediment metagenome</name>
    <dbReference type="NCBI Taxonomy" id="412755"/>
    <lineage>
        <taxon>unclassified sequences</taxon>
        <taxon>metagenomes</taxon>
        <taxon>ecological metagenomes</taxon>
    </lineage>
</organism>
<dbReference type="AlphaFoldDB" id="A0A0F9DAX6"/>
<feature type="non-terminal residue" evidence="1">
    <location>
        <position position="1"/>
    </location>
</feature>
<reference evidence="1" key="1">
    <citation type="journal article" date="2015" name="Nature">
        <title>Complex archaea that bridge the gap between prokaryotes and eukaryotes.</title>
        <authorList>
            <person name="Spang A."/>
            <person name="Saw J.H."/>
            <person name="Jorgensen S.L."/>
            <person name="Zaremba-Niedzwiedzka K."/>
            <person name="Martijn J."/>
            <person name="Lind A.E."/>
            <person name="van Eijk R."/>
            <person name="Schleper C."/>
            <person name="Guy L."/>
            <person name="Ettema T.J."/>
        </authorList>
    </citation>
    <scope>NUCLEOTIDE SEQUENCE</scope>
</reference>
<evidence type="ECO:0000313" key="1">
    <source>
        <dbReference type="EMBL" id="KKL09198.1"/>
    </source>
</evidence>
<dbReference type="EMBL" id="LAZR01042577">
    <property type="protein sequence ID" value="KKL09198.1"/>
    <property type="molecule type" value="Genomic_DNA"/>
</dbReference>
<sequence>YRNGYLSTIRTEIPIVIKGYNFIILSYFELQEGQTTK</sequence>
<proteinExistence type="predicted"/>
<protein>
    <submittedName>
        <fullName evidence="1">Uncharacterized protein</fullName>
    </submittedName>
</protein>